<evidence type="ECO:0000259" key="1">
    <source>
        <dbReference type="SMART" id="SM00507"/>
    </source>
</evidence>
<dbReference type="CDD" id="cd00085">
    <property type="entry name" value="HNHc"/>
    <property type="match status" value="1"/>
</dbReference>
<feature type="domain" description="HNH nuclease" evidence="1">
    <location>
        <begin position="114"/>
        <end position="164"/>
    </location>
</feature>
<dbReference type="PANTHER" id="PTHR33877">
    <property type="entry name" value="SLL1193 PROTEIN"/>
    <property type="match status" value="1"/>
</dbReference>
<name>A0AAU6UZT5_UNCXX</name>
<dbReference type="Pfam" id="PF14279">
    <property type="entry name" value="HNH_5"/>
    <property type="match status" value="1"/>
</dbReference>
<sequence length="172" mass="19277">MIKRATDMMLGSEGFFGGRDVIWNNSIIATINKQNYKISLERPFIVTVRKSQRGKIMTYALFRDIWYKLTDPDLTLEEVTALIMDIEVKRQKKLDAVMTPSSNKKANREPIPSEVQRAVWRRDGGKCVKCFSGENLHFDHIIPVSKGGSNSVSNIQILCAACNLKKGASIGG</sequence>
<proteinExistence type="predicted"/>
<organism evidence="2">
    <name type="scientific">bacterium 19NY03SH02</name>
    <dbReference type="NCBI Taxonomy" id="2920631"/>
    <lineage>
        <taxon>Bacteria</taxon>
    </lineage>
</organism>
<protein>
    <submittedName>
        <fullName evidence="2">HNH endonuclease</fullName>
    </submittedName>
</protein>
<keyword evidence="2" id="KW-0255">Endonuclease</keyword>
<dbReference type="InterPro" id="IPR029471">
    <property type="entry name" value="HNH_5"/>
</dbReference>
<dbReference type="EMBL" id="CP095354">
    <property type="protein sequence ID" value="XAG79875.1"/>
    <property type="molecule type" value="Genomic_DNA"/>
</dbReference>
<keyword evidence="2" id="KW-0378">Hydrolase</keyword>
<dbReference type="PANTHER" id="PTHR33877:SF1">
    <property type="entry name" value="TYPE IV METHYL-DIRECTED RESTRICTION ENZYME ECOKMCRA"/>
    <property type="match status" value="1"/>
</dbReference>
<keyword evidence="2" id="KW-0540">Nuclease</keyword>
<dbReference type="SMART" id="SM00507">
    <property type="entry name" value="HNHc"/>
    <property type="match status" value="1"/>
</dbReference>
<dbReference type="InterPro" id="IPR003615">
    <property type="entry name" value="HNH_nuc"/>
</dbReference>
<reference evidence="2" key="1">
    <citation type="submission" date="2022-03" db="EMBL/GenBank/DDBJ databases">
        <title>Sea Food Isolates.</title>
        <authorList>
            <person name="Li c."/>
        </authorList>
    </citation>
    <scope>NUCLEOTIDE SEQUENCE</scope>
    <source>
        <strain evidence="2">19NY03SH02</strain>
    </source>
</reference>
<gene>
    <name evidence="2" type="ORF">MRN14_15605</name>
</gene>
<dbReference type="Gene3D" id="1.10.30.50">
    <property type="match status" value="1"/>
</dbReference>
<evidence type="ECO:0000313" key="2">
    <source>
        <dbReference type="EMBL" id="XAG79875.1"/>
    </source>
</evidence>
<dbReference type="GO" id="GO:0004519">
    <property type="term" value="F:endonuclease activity"/>
    <property type="evidence" value="ECO:0007669"/>
    <property type="project" value="UniProtKB-KW"/>
</dbReference>
<accession>A0AAU6UZT5</accession>
<dbReference type="InterPro" id="IPR052892">
    <property type="entry name" value="NA-targeting_endonuclease"/>
</dbReference>
<dbReference type="AlphaFoldDB" id="A0AAU6UZT5"/>